<reference evidence="1 2" key="1">
    <citation type="submission" date="2019-04" db="EMBL/GenBank/DDBJ databases">
        <authorList>
            <person name="Feng G."/>
            <person name="Zhang J."/>
            <person name="Zhu H."/>
        </authorList>
    </citation>
    <scope>NUCLEOTIDE SEQUENCE [LARGE SCALE GENOMIC DNA]</scope>
    <source>
        <strain evidence="1 2">JCM 17223</strain>
    </source>
</reference>
<protein>
    <submittedName>
        <fullName evidence="1">Uncharacterized protein</fullName>
    </submittedName>
</protein>
<accession>A0A4Z0PP92</accession>
<organism evidence="1 2">
    <name type="scientific">Hymenobacter elongatus</name>
    <dbReference type="NCBI Taxonomy" id="877208"/>
    <lineage>
        <taxon>Bacteria</taxon>
        <taxon>Pseudomonadati</taxon>
        <taxon>Bacteroidota</taxon>
        <taxon>Cytophagia</taxon>
        <taxon>Cytophagales</taxon>
        <taxon>Hymenobacteraceae</taxon>
        <taxon>Hymenobacter</taxon>
    </lineage>
</organism>
<gene>
    <name evidence="1" type="ORF">E5J99_05155</name>
</gene>
<name>A0A4Z0PP92_9BACT</name>
<comment type="caution">
    <text evidence="1">The sequence shown here is derived from an EMBL/GenBank/DDBJ whole genome shotgun (WGS) entry which is preliminary data.</text>
</comment>
<evidence type="ECO:0000313" key="2">
    <source>
        <dbReference type="Proteomes" id="UP000297739"/>
    </source>
</evidence>
<proteinExistence type="predicted"/>
<dbReference type="EMBL" id="SRLD01000007">
    <property type="protein sequence ID" value="TGE18295.1"/>
    <property type="molecule type" value="Genomic_DNA"/>
</dbReference>
<dbReference type="Proteomes" id="UP000297739">
    <property type="component" value="Unassembled WGS sequence"/>
</dbReference>
<dbReference type="AlphaFoldDB" id="A0A4Z0PP92"/>
<dbReference type="OrthoDB" id="9885007at2"/>
<evidence type="ECO:0000313" key="1">
    <source>
        <dbReference type="EMBL" id="TGE18295.1"/>
    </source>
</evidence>
<sequence>MALTAYEPAGTTCLRTAPRDLKHQVKSAALIFSGRLVSLRTTTEEIPSFGPHKVITYAFLPDKIWRGASRDTIYLKALPQYDDMSMMALGKNYLFLLGGYLPYMTQCDPISKDFGSFSQELDRLFKKKRFQNLPSVK</sequence>
<keyword evidence="2" id="KW-1185">Reference proteome</keyword>
<dbReference type="RefSeq" id="WP_135496657.1">
    <property type="nucleotide sequence ID" value="NZ_SRLD01000007.1"/>
</dbReference>